<evidence type="ECO:0000313" key="2">
    <source>
        <dbReference type="EMBL" id="GAG68014.1"/>
    </source>
</evidence>
<comment type="caution">
    <text evidence="2">The sequence shown here is derived from an EMBL/GenBank/DDBJ whole genome shotgun (WGS) entry which is preliminary data.</text>
</comment>
<feature type="non-terminal residue" evidence="2">
    <location>
        <position position="1"/>
    </location>
</feature>
<evidence type="ECO:0000256" key="1">
    <source>
        <dbReference type="SAM" id="MobiDB-lite"/>
    </source>
</evidence>
<gene>
    <name evidence="2" type="ORF">S01H4_12862</name>
</gene>
<reference evidence="2" key="1">
    <citation type="journal article" date="2014" name="Front. Microbiol.">
        <title>High frequency of phylogenetically diverse reductive dehalogenase-homologous genes in deep subseafloor sedimentary metagenomes.</title>
        <authorList>
            <person name="Kawai M."/>
            <person name="Futagami T."/>
            <person name="Toyoda A."/>
            <person name="Takaki Y."/>
            <person name="Nishi S."/>
            <person name="Hori S."/>
            <person name="Arai W."/>
            <person name="Tsubouchi T."/>
            <person name="Morono Y."/>
            <person name="Uchiyama I."/>
            <person name="Ito T."/>
            <person name="Fujiyama A."/>
            <person name="Inagaki F."/>
            <person name="Takami H."/>
        </authorList>
    </citation>
    <scope>NUCLEOTIDE SEQUENCE</scope>
    <source>
        <strain evidence="2">Expedition CK06-06</strain>
    </source>
</reference>
<dbReference type="AlphaFoldDB" id="X0ZFH4"/>
<name>X0ZFH4_9ZZZZ</name>
<proteinExistence type="predicted"/>
<sequence length="38" mass="4262">FTDNTTEFLVCEYQTHSALTDKPGASSRDVISERLNKS</sequence>
<accession>X0ZFH4</accession>
<dbReference type="EMBL" id="BART01005597">
    <property type="protein sequence ID" value="GAG68014.1"/>
    <property type="molecule type" value="Genomic_DNA"/>
</dbReference>
<protein>
    <submittedName>
        <fullName evidence="2">Uncharacterized protein</fullName>
    </submittedName>
</protein>
<organism evidence="2">
    <name type="scientific">marine sediment metagenome</name>
    <dbReference type="NCBI Taxonomy" id="412755"/>
    <lineage>
        <taxon>unclassified sequences</taxon>
        <taxon>metagenomes</taxon>
        <taxon>ecological metagenomes</taxon>
    </lineage>
</organism>
<feature type="region of interest" description="Disordered" evidence="1">
    <location>
        <begin position="19"/>
        <end position="38"/>
    </location>
</feature>